<evidence type="ECO:0000313" key="3">
    <source>
        <dbReference type="WBParaSite" id="nRc.2.0.1.t20245-RA"/>
    </source>
</evidence>
<proteinExistence type="predicted"/>
<reference evidence="3" key="1">
    <citation type="submission" date="2022-11" db="UniProtKB">
        <authorList>
            <consortium name="WormBaseParasite"/>
        </authorList>
    </citation>
    <scope>IDENTIFICATION</scope>
</reference>
<organism evidence="2 3">
    <name type="scientific">Romanomermis culicivorax</name>
    <name type="common">Nematode worm</name>
    <dbReference type="NCBI Taxonomy" id="13658"/>
    <lineage>
        <taxon>Eukaryota</taxon>
        <taxon>Metazoa</taxon>
        <taxon>Ecdysozoa</taxon>
        <taxon>Nematoda</taxon>
        <taxon>Enoplea</taxon>
        <taxon>Dorylaimia</taxon>
        <taxon>Mermithida</taxon>
        <taxon>Mermithoidea</taxon>
        <taxon>Mermithidae</taxon>
        <taxon>Romanomermis</taxon>
    </lineage>
</organism>
<dbReference type="WBParaSite" id="nRc.2.0.1.t20245-RA">
    <property type="protein sequence ID" value="nRc.2.0.1.t20245-RA"/>
    <property type="gene ID" value="nRc.2.0.1.g20245"/>
</dbReference>
<evidence type="ECO:0000313" key="2">
    <source>
        <dbReference type="Proteomes" id="UP000887565"/>
    </source>
</evidence>
<feature type="region of interest" description="Disordered" evidence="1">
    <location>
        <begin position="1"/>
        <end position="68"/>
    </location>
</feature>
<dbReference type="AlphaFoldDB" id="A0A915J1G9"/>
<feature type="compositionally biased region" description="Basic and acidic residues" evidence="1">
    <location>
        <begin position="8"/>
        <end position="28"/>
    </location>
</feature>
<protein>
    <submittedName>
        <fullName evidence="3">Uncharacterized protein</fullName>
    </submittedName>
</protein>
<evidence type="ECO:0000256" key="1">
    <source>
        <dbReference type="SAM" id="MobiDB-lite"/>
    </source>
</evidence>
<keyword evidence="2" id="KW-1185">Reference proteome</keyword>
<accession>A0A915J1G9</accession>
<dbReference type="Proteomes" id="UP000887565">
    <property type="component" value="Unplaced"/>
</dbReference>
<sequence>MKSAVARDNSKGATRDASKSNPDIKSRSDSIYSLIKLQNLQNEKHFSHTDSPMGDSARSPMISECHSS</sequence>
<name>A0A915J1G9_ROMCU</name>